<evidence type="ECO:0000259" key="1">
    <source>
        <dbReference type="Pfam" id="PF09636"/>
    </source>
</evidence>
<dbReference type="InterPro" id="IPR019094">
    <property type="entry name" value="Phage_SP-beta_YorD"/>
</dbReference>
<proteinExistence type="predicted"/>
<keyword evidence="3" id="KW-1185">Reference proteome</keyword>
<dbReference type="AlphaFoldDB" id="A0A3S9UV96"/>
<protein>
    <submittedName>
        <fullName evidence="2">Phage portal protein</fullName>
    </submittedName>
</protein>
<dbReference type="EMBL" id="CP034346">
    <property type="protein sequence ID" value="AZS14234.1"/>
    <property type="molecule type" value="Genomic_DNA"/>
</dbReference>
<sequence>MNKALAIMHLYPKAKPLIDFEVVDDRGLQTITKWNIDAPKPTEDELVVAWEEYSKLPPPEPEPTAEDTLGMLLIESAADKATIAVLEDTVGSLLLEVAALKGGEA</sequence>
<evidence type="ECO:0000313" key="3">
    <source>
        <dbReference type="Proteomes" id="UP000270678"/>
    </source>
</evidence>
<organism evidence="2 3">
    <name type="scientific">Paenibacillus lutimineralis</name>
    <dbReference type="NCBI Taxonomy" id="2707005"/>
    <lineage>
        <taxon>Bacteria</taxon>
        <taxon>Bacillati</taxon>
        <taxon>Bacillota</taxon>
        <taxon>Bacilli</taxon>
        <taxon>Bacillales</taxon>
        <taxon>Paenibacillaceae</taxon>
        <taxon>Paenibacillus</taxon>
    </lineage>
</organism>
<dbReference type="Pfam" id="PF09636">
    <property type="entry name" value="XkdW"/>
    <property type="match status" value="1"/>
</dbReference>
<gene>
    <name evidence="2" type="ORF">EI981_07005</name>
</gene>
<dbReference type="Proteomes" id="UP000270678">
    <property type="component" value="Chromosome"/>
</dbReference>
<dbReference type="SUPFAM" id="SSF159865">
    <property type="entry name" value="XkdW-like"/>
    <property type="match status" value="1"/>
</dbReference>
<dbReference type="OrthoDB" id="2918946at2"/>
<feature type="domain" description="Bacteriophage SP-beta YorD" evidence="1">
    <location>
        <begin position="4"/>
        <end position="57"/>
    </location>
</feature>
<dbReference type="Gene3D" id="3.30.56.60">
    <property type="entry name" value="XkdW-like"/>
    <property type="match status" value="1"/>
</dbReference>
<name>A0A3S9UV96_9BACL</name>
<dbReference type="KEGG" id="plut:EI981_07005"/>
<evidence type="ECO:0000313" key="2">
    <source>
        <dbReference type="EMBL" id="AZS14234.1"/>
    </source>
</evidence>
<reference evidence="3" key="1">
    <citation type="submission" date="2018-12" db="EMBL/GenBank/DDBJ databases">
        <title>Complete genome sequence of Paenibacillus sp. MBLB1234.</title>
        <authorList>
            <person name="Nam Y.-D."/>
            <person name="Kang J."/>
            <person name="Chung W.-H."/>
            <person name="Park Y.S."/>
        </authorList>
    </citation>
    <scope>NUCLEOTIDE SEQUENCE [LARGE SCALE GENOMIC DNA]</scope>
    <source>
        <strain evidence="3">MBLB1234</strain>
    </source>
</reference>
<accession>A0A3S9UV96</accession>
<dbReference type="InterPro" id="IPR035950">
    <property type="entry name" value="XkdW-like_sf"/>
</dbReference>
<dbReference type="RefSeq" id="WP_126996704.1">
    <property type="nucleotide sequence ID" value="NZ_CP034346.1"/>
</dbReference>